<dbReference type="Proteomes" id="UP000306192">
    <property type="component" value="Unassembled WGS sequence"/>
</dbReference>
<accession>A0A4V4REE1</accession>
<dbReference type="Pfam" id="PF02086">
    <property type="entry name" value="MethyltransfD12"/>
    <property type="match status" value="1"/>
</dbReference>
<dbReference type="Gene3D" id="1.10.1020.10">
    <property type="entry name" value="Adenine-specific Methyltransferase, Domain 2"/>
    <property type="match status" value="1"/>
</dbReference>
<evidence type="ECO:0000313" key="7">
    <source>
        <dbReference type="EMBL" id="TIH32064.1"/>
    </source>
</evidence>
<reference evidence="7 8" key="1">
    <citation type="journal article" date="2019" name="Microorganisms">
        <title>Systematic Affiliation and Genome Analysis of Subtercola vilae DB165(T) with Particular Emphasis on Cold Adaptation of an Isolate from a High-Altitude Cold Volcano Lake.</title>
        <authorList>
            <person name="Villalobos A.S."/>
            <person name="Wiese J."/>
            <person name="Imhoff J.F."/>
            <person name="Dorador C."/>
            <person name="Keller A."/>
            <person name="Hentschel U."/>
        </authorList>
    </citation>
    <scope>NUCLEOTIDE SEQUENCE [LARGE SCALE GENOMIC DNA]</scope>
    <source>
        <strain evidence="7 8">DB165</strain>
    </source>
</reference>
<name>A0A4V4REE1_9MICO</name>
<dbReference type="SUPFAM" id="SSF53335">
    <property type="entry name" value="S-adenosyl-L-methionine-dependent methyltransferases"/>
    <property type="match status" value="1"/>
</dbReference>
<comment type="catalytic activity">
    <reaction evidence="6">
        <text>a 2'-deoxyadenosine in DNA + S-adenosyl-L-methionine = an N(6)-methyl-2'-deoxyadenosine in DNA + S-adenosyl-L-homocysteine + H(+)</text>
        <dbReference type="Rhea" id="RHEA:15197"/>
        <dbReference type="Rhea" id="RHEA-COMP:12418"/>
        <dbReference type="Rhea" id="RHEA-COMP:12419"/>
        <dbReference type="ChEBI" id="CHEBI:15378"/>
        <dbReference type="ChEBI" id="CHEBI:57856"/>
        <dbReference type="ChEBI" id="CHEBI:59789"/>
        <dbReference type="ChEBI" id="CHEBI:90615"/>
        <dbReference type="ChEBI" id="CHEBI:90616"/>
        <dbReference type="EC" id="2.1.1.72"/>
    </reaction>
</comment>
<dbReference type="InterPro" id="IPR023095">
    <property type="entry name" value="Ade_MeTrfase_dom_2"/>
</dbReference>
<keyword evidence="4" id="KW-0808">Transferase</keyword>
<dbReference type="GO" id="GO:0009307">
    <property type="term" value="P:DNA restriction-modification system"/>
    <property type="evidence" value="ECO:0007669"/>
    <property type="project" value="InterPro"/>
</dbReference>
<dbReference type="OrthoDB" id="9805629at2"/>
<evidence type="ECO:0000256" key="4">
    <source>
        <dbReference type="ARBA" id="ARBA00022679"/>
    </source>
</evidence>
<comment type="caution">
    <text evidence="7">The sequence shown here is derived from an EMBL/GenBank/DDBJ whole genome shotgun (WGS) entry which is preliminary data.</text>
</comment>
<dbReference type="AlphaFoldDB" id="A0A4V4REE1"/>
<keyword evidence="3" id="KW-0489">Methyltransferase</keyword>
<gene>
    <name evidence="7" type="ORF">D4765_16205</name>
</gene>
<dbReference type="RefSeq" id="WP_136643351.1">
    <property type="nucleotide sequence ID" value="NZ_QYRT01000043.1"/>
</dbReference>
<evidence type="ECO:0000256" key="2">
    <source>
        <dbReference type="ARBA" id="ARBA00011900"/>
    </source>
</evidence>
<proteinExistence type="inferred from homology"/>
<dbReference type="EMBL" id="QYRT01000043">
    <property type="protein sequence ID" value="TIH32064.1"/>
    <property type="molecule type" value="Genomic_DNA"/>
</dbReference>
<keyword evidence="8" id="KW-1185">Reference proteome</keyword>
<protein>
    <recommendedName>
        <fullName evidence="2">site-specific DNA-methyltransferase (adenine-specific)</fullName>
        <ecNumber evidence="2">2.1.1.72</ecNumber>
    </recommendedName>
</protein>
<dbReference type="EC" id="2.1.1.72" evidence="2"/>
<sequence length="266" mass="28745">MSSGVKRINPPYLFGGKRRVADFVVPSSPEWFGGYVEPFLGSGASAIALMQGHPEASFTLNSPSEHVVDVWLAVQYESKALIALMREHRALHSAGHFAAVRRWDAEGELPQKTLIERAARFVYLTATNPGGGYPVDESGLSTASFGQAPVAFDEANLRALAGLLADRDVRLSSVPAFELVPQIRDEDLVLVDTTAAPDALTDRELKSLLGTLTARGAYLLVTAPTDARAALFDSWNTLTRVSDHPDGERLWGNGTLERALRLHGAP</sequence>
<evidence type="ECO:0000256" key="1">
    <source>
        <dbReference type="ARBA" id="ARBA00006594"/>
    </source>
</evidence>
<comment type="similarity">
    <text evidence="1">Belongs to the N(4)/N(6)-methyltransferase family.</text>
</comment>
<evidence type="ECO:0000256" key="6">
    <source>
        <dbReference type="ARBA" id="ARBA00047942"/>
    </source>
</evidence>
<dbReference type="GO" id="GO:0009007">
    <property type="term" value="F:site-specific DNA-methyltransferase (adenine-specific) activity"/>
    <property type="evidence" value="ECO:0007669"/>
    <property type="project" value="UniProtKB-EC"/>
</dbReference>
<organism evidence="7 8">
    <name type="scientific">Subtercola vilae</name>
    <dbReference type="NCBI Taxonomy" id="2056433"/>
    <lineage>
        <taxon>Bacteria</taxon>
        <taxon>Bacillati</taxon>
        <taxon>Actinomycetota</taxon>
        <taxon>Actinomycetes</taxon>
        <taxon>Micrococcales</taxon>
        <taxon>Microbacteriaceae</taxon>
        <taxon>Subtercola</taxon>
    </lineage>
</organism>
<evidence type="ECO:0000256" key="3">
    <source>
        <dbReference type="ARBA" id="ARBA00022603"/>
    </source>
</evidence>
<keyword evidence="5" id="KW-0949">S-adenosyl-L-methionine</keyword>
<evidence type="ECO:0000313" key="8">
    <source>
        <dbReference type="Proteomes" id="UP000306192"/>
    </source>
</evidence>
<dbReference type="InterPro" id="IPR029063">
    <property type="entry name" value="SAM-dependent_MTases_sf"/>
</dbReference>
<dbReference type="GO" id="GO:0032259">
    <property type="term" value="P:methylation"/>
    <property type="evidence" value="ECO:0007669"/>
    <property type="project" value="UniProtKB-KW"/>
</dbReference>
<evidence type="ECO:0000256" key="5">
    <source>
        <dbReference type="ARBA" id="ARBA00022691"/>
    </source>
</evidence>
<dbReference type="InterPro" id="IPR012327">
    <property type="entry name" value="MeTrfase_D12"/>
</dbReference>